<evidence type="ECO:0000256" key="7">
    <source>
        <dbReference type="ARBA" id="ARBA00022840"/>
    </source>
</evidence>
<evidence type="ECO:0000256" key="6">
    <source>
        <dbReference type="ARBA" id="ARBA00022777"/>
    </source>
</evidence>
<dbReference type="eggNOG" id="COG2203">
    <property type="taxonomic scope" value="Bacteria"/>
</dbReference>
<evidence type="ECO:0000256" key="1">
    <source>
        <dbReference type="ARBA" id="ARBA00000085"/>
    </source>
</evidence>
<evidence type="ECO:0000259" key="10">
    <source>
        <dbReference type="PROSITE" id="PS50113"/>
    </source>
</evidence>
<dbReference type="Pfam" id="PF01590">
    <property type="entry name" value="GAF"/>
    <property type="match status" value="1"/>
</dbReference>
<dbReference type="InterPro" id="IPR003594">
    <property type="entry name" value="HATPase_dom"/>
</dbReference>
<dbReference type="SMART" id="SM00387">
    <property type="entry name" value="HATPase_c"/>
    <property type="match status" value="1"/>
</dbReference>
<keyword evidence="7" id="KW-0067">ATP-binding</keyword>
<dbReference type="Pfam" id="PF02518">
    <property type="entry name" value="HATPase_c"/>
    <property type="match status" value="1"/>
</dbReference>
<dbReference type="Gene3D" id="3.30.450.40">
    <property type="match status" value="1"/>
</dbReference>
<dbReference type="InterPro" id="IPR005467">
    <property type="entry name" value="His_kinase_dom"/>
</dbReference>
<dbReference type="SUPFAM" id="SSF47384">
    <property type="entry name" value="Homodimeric domain of signal transducing histidine kinase"/>
    <property type="match status" value="1"/>
</dbReference>
<dbReference type="GO" id="GO:0000155">
    <property type="term" value="F:phosphorelay sensor kinase activity"/>
    <property type="evidence" value="ECO:0007669"/>
    <property type="project" value="InterPro"/>
</dbReference>
<dbReference type="Proteomes" id="UP000184192">
    <property type="component" value="Unassembled WGS sequence"/>
</dbReference>
<dbReference type="PRINTS" id="PR00344">
    <property type="entry name" value="BCTRLSENSOR"/>
</dbReference>
<dbReference type="PROSITE" id="PS50109">
    <property type="entry name" value="HIS_KIN"/>
    <property type="match status" value="1"/>
</dbReference>
<dbReference type="InterPro" id="IPR029016">
    <property type="entry name" value="GAF-like_dom_sf"/>
</dbReference>
<comment type="catalytic activity">
    <reaction evidence="1">
        <text>ATP + protein L-histidine = ADP + protein N-phospho-L-histidine.</text>
        <dbReference type="EC" id="2.7.13.3"/>
    </reaction>
</comment>
<dbReference type="InterPro" id="IPR003018">
    <property type="entry name" value="GAF"/>
</dbReference>
<keyword evidence="4" id="KW-0808">Transferase</keyword>
<dbReference type="EMBL" id="FQZN01000002">
    <property type="protein sequence ID" value="SHI44878.1"/>
    <property type="molecule type" value="Genomic_DNA"/>
</dbReference>
<dbReference type="SUPFAM" id="SSF55785">
    <property type="entry name" value="PYP-like sensor domain (PAS domain)"/>
    <property type="match status" value="2"/>
</dbReference>
<evidence type="ECO:0000256" key="4">
    <source>
        <dbReference type="ARBA" id="ARBA00022679"/>
    </source>
</evidence>
<dbReference type="SMART" id="SM00388">
    <property type="entry name" value="HisKA"/>
    <property type="match status" value="1"/>
</dbReference>
<evidence type="ECO:0000259" key="9">
    <source>
        <dbReference type="PROSITE" id="PS50109"/>
    </source>
</evidence>
<name>A0A1M6B8H4_9BACE</name>
<dbReference type="GeneID" id="92710763"/>
<protein>
    <recommendedName>
        <fullName evidence="2">histidine kinase</fullName>
        <ecNumber evidence="2">2.7.13.3</ecNumber>
    </recommendedName>
</protein>
<keyword evidence="8" id="KW-0902">Two-component regulatory system</keyword>
<dbReference type="InterPro" id="IPR050736">
    <property type="entry name" value="Sensor_HK_Regulatory"/>
</dbReference>
<accession>A0A1M6B8H4</accession>
<evidence type="ECO:0000313" key="12">
    <source>
        <dbReference type="Proteomes" id="UP000184192"/>
    </source>
</evidence>
<dbReference type="Gene3D" id="3.30.450.20">
    <property type="entry name" value="PAS domain"/>
    <property type="match status" value="2"/>
</dbReference>
<dbReference type="EC" id="2.7.13.3" evidence="2"/>
<evidence type="ECO:0000256" key="2">
    <source>
        <dbReference type="ARBA" id="ARBA00012438"/>
    </source>
</evidence>
<dbReference type="Gene3D" id="3.30.565.10">
    <property type="entry name" value="Histidine kinase-like ATPase, C-terminal domain"/>
    <property type="match status" value="1"/>
</dbReference>
<dbReference type="InterPro" id="IPR000700">
    <property type="entry name" value="PAS-assoc_C"/>
</dbReference>
<dbReference type="InterPro" id="IPR035965">
    <property type="entry name" value="PAS-like_dom_sf"/>
</dbReference>
<dbReference type="InterPro" id="IPR036097">
    <property type="entry name" value="HisK_dim/P_sf"/>
</dbReference>
<organism evidence="11 12">
    <name type="scientific">Bacteroides stercorirosoris</name>
    <dbReference type="NCBI Taxonomy" id="871324"/>
    <lineage>
        <taxon>Bacteria</taxon>
        <taxon>Pseudomonadati</taxon>
        <taxon>Bacteroidota</taxon>
        <taxon>Bacteroidia</taxon>
        <taxon>Bacteroidales</taxon>
        <taxon>Bacteroidaceae</taxon>
        <taxon>Bacteroides</taxon>
    </lineage>
</organism>
<dbReference type="CDD" id="cd16922">
    <property type="entry name" value="HATPase_EvgS-ArcB-TorS-like"/>
    <property type="match status" value="1"/>
</dbReference>
<evidence type="ECO:0000256" key="8">
    <source>
        <dbReference type="ARBA" id="ARBA00023012"/>
    </source>
</evidence>
<evidence type="ECO:0000256" key="3">
    <source>
        <dbReference type="ARBA" id="ARBA00022553"/>
    </source>
</evidence>
<feature type="domain" description="Histidine kinase" evidence="9">
    <location>
        <begin position="720"/>
        <end position="930"/>
    </location>
</feature>
<dbReference type="GO" id="GO:0005524">
    <property type="term" value="F:ATP binding"/>
    <property type="evidence" value="ECO:0007669"/>
    <property type="project" value="UniProtKB-KW"/>
</dbReference>
<dbReference type="InterPro" id="IPR036890">
    <property type="entry name" value="HATPase_C_sf"/>
</dbReference>
<gene>
    <name evidence="11" type="ORF">SAMN05444350_102225</name>
</gene>
<dbReference type="eggNOG" id="COG2202">
    <property type="taxonomic scope" value="Bacteria"/>
</dbReference>
<evidence type="ECO:0000256" key="5">
    <source>
        <dbReference type="ARBA" id="ARBA00022741"/>
    </source>
</evidence>
<feature type="domain" description="PAC" evidence="10">
    <location>
        <begin position="647"/>
        <end position="702"/>
    </location>
</feature>
<dbReference type="PROSITE" id="PS50113">
    <property type="entry name" value="PAC"/>
    <property type="match status" value="1"/>
</dbReference>
<dbReference type="Pfam" id="PF00512">
    <property type="entry name" value="HisKA"/>
    <property type="match status" value="1"/>
</dbReference>
<dbReference type="CDD" id="cd00082">
    <property type="entry name" value="HisKA"/>
    <property type="match status" value="1"/>
</dbReference>
<keyword evidence="12" id="KW-1185">Reference proteome</keyword>
<keyword evidence="3" id="KW-0597">Phosphoprotein</keyword>
<sequence>MSAVSSHSQESERFRRLSAIGQIGWWEADFTTRDYLCSEYVCNLLGMKGNILTFRDFGMYIREDYRERISREFVSIEEVEVYEQTFPILAMHGVVWVRSRLGEKWTTEDGHLKAFGILQVVDAPENMESTDILKQFNALLFRQHSVSNSLRNFLKDKCLDEVIPKVLKDVLELFHGGRVYIFEYDDECHTQSCTYEVVAKGVSPEIELLQDTDTREIEWWHSQILADKPILLNSLSELPENAKQERYILSIQDIKSLMVIPLRNTERIWGYIGIDLVEQEHRWSNEDYQWFSSLANIISICINLRRARDEAERERSFLRNLYKYMPMGYVRLSVIFGEGGKPIDYLITDANQFSAELCGAPLDSYRGHLASEIYSEERLAEKMKVLAEIHNRNTYREQDEYFELSGKTCHCVIYSPDPEELVCLYMDVTEMRQTYTALDHSEKLLRNLFSNIPVGVEFYDKDGFLIDLNNKDLEIFGVKDKASTLGVNFYDNPNVPMDIRERVKIEDELDFSQDYEFASISNYYESVRKGGIELYTKVSKIYDSKGCCSGFVLINIDNTERISSINRIRDFENFFLLISDYAKVGYAKLNLLTREGYAIKQWYKNMGEDEDTPLADVVGVYDKMHPEDRARILDFFDKAKKGEATSFKSEMRVLKAGTLNKWNWVRVNVVLNRYDPANGLIELIGVNYDITELKETEQKLIEAKEKAEESDRLKSAFLANMSHEIRTPLNAIVGFSSLLVETEDSEEKREYAKMVEENNELLLQLISDILDLSKIEAGTFDFKFRDFDINTLCGDLARSMQLRVKPGVELVFEPTLPQCVIVSDPNRLHQVVSNFINNAIKFTTTGSIRIGYDKPDEKHLRVYVADTGIGIAPEACNKVFDRFIKLNSFVQGTGLGLSISKSIIEQLGGKIGVNSELGKGSTFWFILPLE</sequence>
<keyword evidence="5" id="KW-0547">Nucleotide-binding</keyword>
<reference evidence="12" key="1">
    <citation type="submission" date="2016-11" db="EMBL/GenBank/DDBJ databases">
        <authorList>
            <person name="Varghese N."/>
            <person name="Submissions S."/>
        </authorList>
    </citation>
    <scope>NUCLEOTIDE SEQUENCE [LARGE SCALE GENOMIC DNA]</scope>
    <source>
        <strain evidence="12">DSM 26884</strain>
    </source>
</reference>
<dbReference type="InterPro" id="IPR003661">
    <property type="entry name" value="HisK_dim/P_dom"/>
</dbReference>
<keyword evidence="6 11" id="KW-0418">Kinase</keyword>
<dbReference type="RefSeq" id="WP_073312632.1">
    <property type="nucleotide sequence ID" value="NZ_FQZN01000002.1"/>
</dbReference>
<dbReference type="SUPFAM" id="SSF55781">
    <property type="entry name" value="GAF domain-like"/>
    <property type="match status" value="1"/>
</dbReference>
<dbReference type="SUPFAM" id="SSF55874">
    <property type="entry name" value="ATPase domain of HSP90 chaperone/DNA topoisomerase II/histidine kinase"/>
    <property type="match status" value="1"/>
</dbReference>
<proteinExistence type="predicted"/>
<evidence type="ECO:0000313" key="11">
    <source>
        <dbReference type="EMBL" id="SHI44878.1"/>
    </source>
</evidence>
<dbReference type="PANTHER" id="PTHR43711">
    <property type="entry name" value="TWO-COMPONENT HISTIDINE KINASE"/>
    <property type="match status" value="1"/>
</dbReference>
<dbReference type="InterPro" id="IPR004358">
    <property type="entry name" value="Sig_transdc_His_kin-like_C"/>
</dbReference>
<dbReference type="Gene3D" id="1.10.287.130">
    <property type="match status" value="1"/>
</dbReference>
<dbReference type="FunFam" id="1.10.287.130:FF:000002">
    <property type="entry name" value="Two-component osmosensing histidine kinase"/>
    <property type="match status" value="1"/>
</dbReference>
<dbReference type="PANTHER" id="PTHR43711:SF31">
    <property type="entry name" value="HISTIDINE KINASE"/>
    <property type="match status" value="1"/>
</dbReference>
<dbReference type="AlphaFoldDB" id="A0A1M6B8H4"/>